<evidence type="ECO:0000259" key="1">
    <source>
        <dbReference type="PROSITE" id="PS51833"/>
    </source>
</evidence>
<dbReference type="EMBL" id="CP023344">
    <property type="protein sequence ID" value="ATC63771.1"/>
    <property type="molecule type" value="Genomic_DNA"/>
</dbReference>
<proteinExistence type="predicted"/>
<reference evidence="2 3" key="1">
    <citation type="submission" date="2017-09" db="EMBL/GenBank/DDBJ databases">
        <title>Complete genome sequence of Verrucomicrobial strain HZ-65, isolated from freshwater.</title>
        <authorList>
            <person name="Choi A."/>
        </authorList>
    </citation>
    <scope>NUCLEOTIDE SEQUENCE [LARGE SCALE GENOMIC DNA]</scope>
    <source>
        <strain evidence="2 3">HZ-65</strain>
    </source>
</reference>
<evidence type="ECO:0000313" key="2">
    <source>
        <dbReference type="EMBL" id="ATC63771.1"/>
    </source>
</evidence>
<feature type="domain" description="HDOD" evidence="1">
    <location>
        <begin position="18"/>
        <end position="213"/>
    </location>
</feature>
<accession>A0A290QHD8</accession>
<organism evidence="2 3">
    <name type="scientific">Nibricoccus aquaticus</name>
    <dbReference type="NCBI Taxonomy" id="2576891"/>
    <lineage>
        <taxon>Bacteria</taxon>
        <taxon>Pseudomonadati</taxon>
        <taxon>Verrucomicrobiota</taxon>
        <taxon>Opitutia</taxon>
        <taxon>Opitutales</taxon>
        <taxon>Opitutaceae</taxon>
        <taxon>Nibricoccus</taxon>
    </lineage>
</organism>
<dbReference type="AlphaFoldDB" id="A0A290QHD8"/>
<dbReference type="OrthoDB" id="9788446at2"/>
<dbReference type="PANTHER" id="PTHR33525:SF4">
    <property type="entry name" value="CYCLIC DI-GMP PHOSPHODIESTERASE CDGJ"/>
    <property type="match status" value="1"/>
</dbReference>
<dbReference type="SUPFAM" id="SSF109604">
    <property type="entry name" value="HD-domain/PDEase-like"/>
    <property type="match status" value="1"/>
</dbReference>
<name>A0A290QHD8_9BACT</name>
<dbReference type="PROSITE" id="PS51833">
    <property type="entry name" value="HDOD"/>
    <property type="match status" value="1"/>
</dbReference>
<dbReference type="InterPro" id="IPR013976">
    <property type="entry name" value="HDOD"/>
</dbReference>
<dbReference type="InterPro" id="IPR052340">
    <property type="entry name" value="RNase_Y/CdgJ"/>
</dbReference>
<protein>
    <recommendedName>
        <fullName evidence="1">HDOD domain-containing protein</fullName>
    </recommendedName>
</protein>
<gene>
    <name evidence="2" type="ORF">CMV30_07285</name>
</gene>
<evidence type="ECO:0000313" key="3">
    <source>
        <dbReference type="Proteomes" id="UP000217265"/>
    </source>
</evidence>
<keyword evidence="3" id="KW-1185">Reference proteome</keyword>
<sequence>MTAIALTPEKFAAAAERLPTTPQIFSRLSAAMKNPDISVEEIVSVVQLDASLSARVLRLSNSAQFGRGDPVTSLDDAINRTGFQEVYRLVGAAMSSQLYITGLPVYGIGGDELWSNSLTAAVALEHLSDATGEDRRVGYTLGLLRSVGRLLLQRLAAGALVPPLSGRKATAALVEAWERETFGITSAEAAERLFALWRFPARLADPIQFQFKPSAAPQRVRFAALLHIAGYIAEKLDRSIPIEKSAWSLDEEILLMAGIDAETVEACLEKTRAGAGQMESLMRAA</sequence>
<dbReference type="PANTHER" id="PTHR33525">
    <property type="match status" value="1"/>
</dbReference>
<dbReference type="Pfam" id="PF08668">
    <property type="entry name" value="HDOD"/>
    <property type="match status" value="1"/>
</dbReference>
<dbReference type="Proteomes" id="UP000217265">
    <property type="component" value="Chromosome"/>
</dbReference>
<dbReference type="Gene3D" id="1.10.3210.10">
    <property type="entry name" value="Hypothetical protein af1432"/>
    <property type="match status" value="1"/>
</dbReference>
<dbReference type="KEGG" id="vbh:CMV30_07285"/>
<dbReference type="RefSeq" id="WP_096055403.1">
    <property type="nucleotide sequence ID" value="NZ_CP023344.1"/>
</dbReference>